<keyword evidence="1" id="KW-0175">Coiled coil</keyword>
<dbReference type="Pfam" id="PF11905">
    <property type="entry name" value="DUF3425"/>
    <property type="match status" value="1"/>
</dbReference>
<evidence type="ECO:0008006" key="5">
    <source>
        <dbReference type="Google" id="ProtNLM"/>
    </source>
</evidence>
<feature type="compositionally biased region" description="Polar residues" evidence="2">
    <location>
        <begin position="181"/>
        <end position="191"/>
    </location>
</feature>
<evidence type="ECO:0000313" key="4">
    <source>
        <dbReference type="Proteomes" id="UP000887226"/>
    </source>
</evidence>
<evidence type="ECO:0000313" key="3">
    <source>
        <dbReference type="EMBL" id="KAG9247324.1"/>
    </source>
</evidence>
<comment type="caution">
    <text evidence="3">The sequence shown here is derived from an EMBL/GenBank/DDBJ whole genome shotgun (WGS) entry which is preliminary data.</text>
</comment>
<dbReference type="EMBL" id="MU253775">
    <property type="protein sequence ID" value="KAG9247324.1"/>
    <property type="molecule type" value="Genomic_DNA"/>
</dbReference>
<dbReference type="PANTHER" id="PTHR38116">
    <property type="entry name" value="CHROMOSOME 7, WHOLE GENOME SHOTGUN SEQUENCE"/>
    <property type="match status" value="1"/>
</dbReference>
<dbReference type="Gene3D" id="1.20.5.170">
    <property type="match status" value="1"/>
</dbReference>
<feature type="coiled-coil region" evidence="1">
    <location>
        <begin position="40"/>
        <end position="89"/>
    </location>
</feature>
<dbReference type="InterPro" id="IPR021833">
    <property type="entry name" value="DUF3425"/>
</dbReference>
<keyword evidence="4" id="KW-1185">Reference proteome</keyword>
<proteinExistence type="predicted"/>
<evidence type="ECO:0000256" key="2">
    <source>
        <dbReference type="SAM" id="MobiDB-lite"/>
    </source>
</evidence>
<dbReference type="PANTHER" id="PTHR38116:SF9">
    <property type="entry name" value="BZIP DOMAIN-CONTAINING PROTEIN"/>
    <property type="match status" value="1"/>
</dbReference>
<feature type="compositionally biased region" description="Polar residues" evidence="2">
    <location>
        <begin position="202"/>
        <end position="219"/>
    </location>
</feature>
<sequence length="385" mass="43243">MPATMATQTTTFHSKYILSTKMNPTADKDERKREYNRLAQRDFRRRRKDHLRNLEQAQKEQNNEQSEEIERLRCHNDELRRENEALRAQIYGSNQSGTSSIVPMSAPLHLPFDGRQYSVSPSVSAASSSGTCSPPASVSSDMMPLTAMSMTSSVIPHSYSDPAGLASQPYSMVHMSGFRHNSQSSLGSSGFRNAPTAAMGPSFQSLSIPQPAESQPQATDQRRNSSRSSSTVLTPFERKEAGRQILSMFPSLFQDSSITMSSEQHLATLRSISDTLPDVLKPTDLQLATPHSIGIDLIPSPSLRERLLRVTSDVAQRFLHESGINAENGDDLGHLMIWGDDALNEMSWEFSEWVLQRWRWLLGRKTVSRTNYWRSQRGVRALPDW</sequence>
<dbReference type="SUPFAM" id="SSF57959">
    <property type="entry name" value="Leucine zipper domain"/>
    <property type="match status" value="1"/>
</dbReference>
<dbReference type="GO" id="GO:0003700">
    <property type="term" value="F:DNA-binding transcription factor activity"/>
    <property type="evidence" value="ECO:0007669"/>
    <property type="project" value="InterPro"/>
</dbReference>
<protein>
    <recommendedName>
        <fullName evidence="5">BZIP domain-containing protein</fullName>
    </recommendedName>
</protein>
<reference evidence="3" key="1">
    <citation type="journal article" date="2021" name="IMA Fungus">
        <title>Genomic characterization of three marine fungi, including Emericellopsis atlantica sp. nov. with signatures of a generalist lifestyle and marine biomass degradation.</title>
        <authorList>
            <person name="Hagestad O.C."/>
            <person name="Hou L."/>
            <person name="Andersen J.H."/>
            <person name="Hansen E.H."/>
            <person name="Altermark B."/>
            <person name="Li C."/>
            <person name="Kuhnert E."/>
            <person name="Cox R.J."/>
            <person name="Crous P.W."/>
            <person name="Spatafora J.W."/>
            <person name="Lail K."/>
            <person name="Amirebrahimi M."/>
            <person name="Lipzen A."/>
            <person name="Pangilinan J."/>
            <person name="Andreopoulos W."/>
            <person name="Hayes R.D."/>
            <person name="Ng V."/>
            <person name="Grigoriev I.V."/>
            <person name="Jackson S.A."/>
            <person name="Sutton T.D.S."/>
            <person name="Dobson A.D.W."/>
            <person name="Rama T."/>
        </authorList>
    </citation>
    <scope>NUCLEOTIDE SEQUENCE</scope>
    <source>
        <strain evidence="3">TRa3180A</strain>
    </source>
</reference>
<dbReference type="Proteomes" id="UP000887226">
    <property type="component" value="Unassembled WGS sequence"/>
</dbReference>
<feature type="region of interest" description="Disordered" evidence="2">
    <location>
        <begin position="181"/>
        <end position="237"/>
    </location>
</feature>
<gene>
    <name evidence="3" type="ORF">BJ878DRAFT_194429</name>
</gene>
<dbReference type="AlphaFoldDB" id="A0A9P7Z878"/>
<dbReference type="OrthoDB" id="2245989at2759"/>
<evidence type="ECO:0000256" key="1">
    <source>
        <dbReference type="SAM" id="Coils"/>
    </source>
</evidence>
<name>A0A9P7Z878_9HELO</name>
<dbReference type="CDD" id="cd14688">
    <property type="entry name" value="bZIP_YAP"/>
    <property type="match status" value="1"/>
</dbReference>
<dbReference type="InterPro" id="IPR046347">
    <property type="entry name" value="bZIP_sf"/>
</dbReference>
<accession>A0A9P7Z878</accession>
<organism evidence="3 4">
    <name type="scientific">Calycina marina</name>
    <dbReference type="NCBI Taxonomy" id="1763456"/>
    <lineage>
        <taxon>Eukaryota</taxon>
        <taxon>Fungi</taxon>
        <taxon>Dikarya</taxon>
        <taxon>Ascomycota</taxon>
        <taxon>Pezizomycotina</taxon>
        <taxon>Leotiomycetes</taxon>
        <taxon>Helotiales</taxon>
        <taxon>Pezizellaceae</taxon>
        <taxon>Calycina</taxon>
    </lineage>
</organism>